<dbReference type="AlphaFoldDB" id="A0A179SZ76"/>
<comment type="caution">
    <text evidence="1">The sequence shown here is derived from an EMBL/GenBank/DDBJ whole genome shotgun (WGS) entry which is preliminary data.</text>
</comment>
<organism evidence="1 2">
    <name type="scientific">Metabacillus litoralis</name>
    <dbReference type="NCBI Taxonomy" id="152268"/>
    <lineage>
        <taxon>Bacteria</taxon>
        <taxon>Bacillati</taxon>
        <taxon>Bacillota</taxon>
        <taxon>Bacilli</taxon>
        <taxon>Bacillales</taxon>
        <taxon>Bacillaceae</taxon>
        <taxon>Metabacillus</taxon>
    </lineage>
</organism>
<sequence length="62" mass="7269">MIVEKGLLTKEEQDIVAKLETEMLSALTLAHLNFYKNEIKMIISQAKRRHQFFLNYSKEVNA</sequence>
<dbReference type="Proteomes" id="UP000078534">
    <property type="component" value="Unassembled WGS sequence"/>
</dbReference>
<dbReference type="RefSeq" id="WP_066330860.1">
    <property type="nucleotide sequence ID" value="NZ_LWSG01000012.1"/>
</dbReference>
<evidence type="ECO:0000313" key="1">
    <source>
        <dbReference type="EMBL" id="OAS86654.1"/>
    </source>
</evidence>
<reference evidence="2" key="1">
    <citation type="submission" date="2016-04" db="EMBL/GenBank/DDBJ databases">
        <authorList>
            <person name="Lyu Z."/>
            <person name="Lyu W."/>
        </authorList>
    </citation>
    <scope>NUCLEOTIDE SEQUENCE [LARGE SCALE GENOMIC DNA]</scope>
    <source>
        <strain evidence="2">C44</strain>
    </source>
</reference>
<accession>A0A179SZ76</accession>
<dbReference type="EMBL" id="LWSG01000012">
    <property type="protein sequence ID" value="OAS86654.1"/>
    <property type="molecule type" value="Genomic_DNA"/>
</dbReference>
<protein>
    <submittedName>
        <fullName evidence="1">Uncharacterized protein</fullName>
    </submittedName>
</protein>
<proteinExistence type="predicted"/>
<gene>
    <name evidence="1" type="ORF">A6K24_03845</name>
</gene>
<name>A0A179SZ76_9BACI</name>
<evidence type="ECO:0000313" key="2">
    <source>
        <dbReference type="Proteomes" id="UP000078534"/>
    </source>
</evidence>
<keyword evidence="2" id="KW-1185">Reference proteome</keyword>
<dbReference type="OrthoDB" id="2941691at2"/>